<gene>
    <name evidence="1" type="ORF">Fot_13607</name>
</gene>
<name>A0ABD1W3Z0_9LAMI</name>
<dbReference type="AlphaFoldDB" id="A0ABD1W3Z0"/>
<proteinExistence type="predicted"/>
<dbReference type="Proteomes" id="UP001604277">
    <property type="component" value="Unassembled WGS sequence"/>
</dbReference>
<dbReference type="EMBL" id="JBFOLJ010000004">
    <property type="protein sequence ID" value="KAL2544374.1"/>
    <property type="molecule type" value="Genomic_DNA"/>
</dbReference>
<protein>
    <submittedName>
        <fullName evidence="1">Uncharacterized protein</fullName>
    </submittedName>
</protein>
<keyword evidence="2" id="KW-1185">Reference proteome</keyword>
<evidence type="ECO:0000313" key="1">
    <source>
        <dbReference type="EMBL" id="KAL2544374.1"/>
    </source>
</evidence>
<accession>A0ABD1W3Z0</accession>
<sequence length="121" mass="13572">MLEDALNARKISSKALEAPNRENRRLTAEASMRQDEMLKLKSDLDESVKGKVEVEAIKDSVMAEKENLANKHYDADANFVANFHLIEAYTKISNYFASVGQQEVITALRSKHPDLDLSSFG</sequence>
<organism evidence="1 2">
    <name type="scientific">Forsythia ovata</name>
    <dbReference type="NCBI Taxonomy" id="205694"/>
    <lineage>
        <taxon>Eukaryota</taxon>
        <taxon>Viridiplantae</taxon>
        <taxon>Streptophyta</taxon>
        <taxon>Embryophyta</taxon>
        <taxon>Tracheophyta</taxon>
        <taxon>Spermatophyta</taxon>
        <taxon>Magnoliopsida</taxon>
        <taxon>eudicotyledons</taxon>
        <taxon>Gunneridae</taxon>
        <taxon>Pentapetalae</taxon>
        <taxon>asterids</taxon>
        <taxon>lamiids</taxon>
        <taxon>Lamiales</taxon>
        <taxon>Oleaceae</taxon>
        <taxon>Forsythieae</taxon>
        <taxon>Forsythia</taxon>
    </lineage>
</organism>
<comment type="caution">
    <text evidence="1">The sequence shown here is derived from an EMBL/GenBank/DDBJ whole genome shotgun (WGS) entry which is preliminary data.</text>
</comment>
<reference evidence="2" key="1">
    <citation type="submission" date="2024-07" db="EMBL/GenBank/DDBJ databases">
        <title>Two chromosome-level genome assemblies of Korean endemic species Abeliophyllum distichum and Forsythia ovata (Oleaceae).</title>
        <authorList>
            <person name="Jang H."/>
        </authorList>
    </citation>
    <scope>NUCLEOTIDE SEQUENCE [LARGE SCALE GENOMIC DNA]</scope>
</reference>
<evidence type="ECO:0000313" key="2">
    <source>
        <dbReference type="Proteomes" id="UP001604277"/>
    </source>
</evidence>